<keyword evidence="9" id="KW-0206">Cytoskeleton</keyword>
<evidence type="ECO:0000256" key="9">
    <source>
        <dbReference type="ARBA" id="ARBA00023212"/>
    </source>
</evidence>
<dbReference type="GO" id="GO:0005737">
    <property type="term" value="C:cytoplasm"/>
    <property type="evidence" value="ECO:0007669"/>
    <property type="project" value="TreeGrafter"/>
</dbReference>
<feature type="coiled-coil region" evidence="11">
    <location>
        <begin position="640"/>
        <end position="674"/>
    </location>
</feature>
<evidence type="ECO:0000256" key="5">
    <source>
        <dbReference type="ARBA" id="ARBA00022737"/>
    </source>
</evidence>
<name>A0A951UET7_9NOST</name>
<dbReference type="Pfam" id="PF13374">
    <property type="entry name" value="TPR_10"/>
    <property type="match status" value="1"/>
</dbReference>
<dbReference type="PANTHER" id="PTHR45783">
    <property type="entry name" value="KINESIN LIGHT CHAIN"/>
    <property type="match status" value="1"/>
</dbReference>
<dbReference type="Pfam" id="PF12770">
    <property type="entry name" value="CHAT"/>
    <property type="match status" value="1"/>
</dbReference>
<evidence type="ECO:0000256" key="8">
    <source>
        <dbReference type="ARBA" id="ARBA00023175"/>
    </source>
</evidence>
<protein>
    <submittedName>
        <fullName evidence="13">CHAT domain-containing protein</fullName>
    </submittedName>
</protein>
<gene>
    <name evidence="13" type="ORF">KME32_06080</name>
</gene>
<comment type="similarity">
    <text evidence="2">Belongs to the kinesin light chain family.</text>
</comment>
<dbReference type="InterPro" id="IPR019734">
    <property type="entry name" value="TPR_rpt"/>
</dbReference>
<keyword evidence="5" id="KW-0677">Repeat</keyword>
<sequence>MNAVSILFAPLPIVVAMTTGLLLSTPVKGIAQQQPTTYSAEQHAVLKEADQLNEQVLKLYQEGKYTTAIPLAERALALREKILGKLHPDVATSLNNLALLYDAQGNYQQAEQLYQRSLAILEKILGKEHRNIATSLNNLATLYRAQGKYSQVEPLLQRSLAILEKVLGNEHRDVANILNSLALMYDAQGKYPQAEPLYLRSLAIYEKLLGRQHPSVANSLNNLAALYQAQGKYQQAEPLYQRALSIYEKALGKEHPDIALSLSNLAALYQAQGKYQQAEPLFKRSIAIREKVLGKEHPDVSTSLNNLAGLYQEQGKYQQAEPLFQRALALREKVLDKEHPSVATSLNNLAALYRLQGNYQQAEPLFQRSLAIREKVLGNEHLSVAQSLNNLAGLYQDQEKYQQAEPLFQRSLAIREKVLGNEHPSVATGLNNLALLYRDEGKYQQAEPLFQRALVILEKLLGKEHPLVASSLNNLAGLYQDQGKFQQAEPLYQRSLAIYEKLLSKEHPDIALSLNNLATFYLAQDDSNRATDFLRRGLEVEQRNLNLIFAVGSEQRKQRYVKTFSGTTDISVSLSLQKAGKNPTAASLALTTVLRRKGLVLDAVADSIQILRSQLESNPETKKLFAQWLQVQQQLSSLVFSESEKQTANSKTQLEQLEAKKAQLEAAISTKSAEFRTQTQPVELAAIQAKIPKDAALIEIVQYKPYNAKAKTYAQKWGKARYVAAVLRSQGEPKWVELGEAAVIDQLAVNFRAELATKRPFKENARKLYQQVMEQIRPLLGNARHILISPDGQLTVIPFEALRDEKNQFLIQNYAFSYLTSGRDLLRFQSGVNKASAPVVLADIDYDNQVQAVAVAKTTGVRGEQNLRSGDLAQLAFDPLNATKDEAAAIKKVLPNAKVLLGQDASETAVKQLQNPSILHLATHGFFITDIEQNLNASREIQLTPPPQNIVQIENPLLRSGLALAGFNQRKKVPAGSDDGVLTALEVAGLDLRSTELVVLSACDTGSGDVKVGDGVYGLRRALVIAGSQTQILSLWQVDDAATKDLMVKYYQNLKAGQGRHEALRSAQLELLNSSNYQHPMYWAAFVPSGNWTPLSSK</sequence>
<dbReference type="GO" id="GO:0005874">
    <property type="term" value="C:microtubule"/>
    <property type="evidence" value="ECO:0007669"/>
    <property type="project" value="UniProtKB-KW"/>
</dbReference>
<feature type="repeat" description="TPR" evidence="10">
    <location>
        <begin position="469"/>
        <end position="502"/>
    </location>
</feature>
<feature type="repeat" description="TPR" evidence="10">
    <location>
        <begin position="259"/>
        <end position="292"/>
    </location>
</feature>
<dbReference type="GO" id="GO:0019894">
    <property type="term" value="F:kinesin binding"/>
    <property type="evidence" value="ECO:0007669"/>
    <property type="project" value="TreeGrafter"/>
</dbReference>
<dbReference type="PROSITE" id="PS50005">
    <property type="entry name" value="TPR"/>
    <property type="match status" value="9"/>
</dbReference>
<keyword evidence="6 10" id="KW-0802">TPR repeat</keyword>
<evidence type="ECO:0000256" key="1">
    <source>
        <dbReference type="ARBA" id="ARBA00004245"/>
    </source>
</evidence>
<dbReference type="GO" id="GO:0005871">
    <property type="term" value="C:kinesin complex"/>
    <property type="evidence" value="ECO:0007669"/>
    <property type="project" value="InterPro"/>
</dbReference>
<reference evidence="13" key="1">
    <citation type="submission" date="2021-05" db="EMBL/GenBank/DDBJ databases">
        <authorList>
            <person name="Pietrasiak N."/>
            <person name="Ward R."/>
            <person name="Stajich J.E."/>
            <person name="Kurbessoian T."/>
        </authorList>
    </citation>
    <scope>NUCLEOTIDE SEQUENCE</scope>
    <source>
        <strain evidence="13">JT2-VF2</strain>
    </source>
</reference>
<organism evidence="13 14">
    <name type="scientific">Mojavia pulchra JT2-VF2</name>
    <dbReference type="NCBI Taxonomy" id="287848"/>
    <lineage>
        <taxon>Bacteria</taxon>
        <taxon>Bacillati</taxon>
        <taxon>Cyanobacteriota</taxon>
        <taxon>Cyanophyceae</taxon>
        <taxon>Nostocales</taxon>
        <taxon>Nostocaceae</taxon>
    </lineage>
</organism>
<evidence type="ECO:0000313" key="13">
    <source>
        <dbReference type="EMBL" id="MBW4560719.1"/>
    </source>
</evidence>
<accession>A0A951UET7</accession>
<keyword evidence="3" id="KW-0963">Cytoplasm</keyword>
<comment type="subcellular location">
    <subcellularLocation>
        <location evidence="1">Cytoplasm</location>
        <location evidence="1">Cytoskeleton</location>
    </subcellularLocation>
</comment>
<proteinExistence type="inferred from homology"/>
<dbReference type="PANTHER" id="PTHR45783:SF3">
    <property type="entry name" value="KINESIN LIGHT CHAIN"/>
    <property type="match status" value="1"/>
</dbReference>
<dbReference type="Pfam" id="PF13424">
    <property type="entry name" value="TPR_12"/>
    <property type="match status" value="5"/>
</dbReference>
<evidence type="ECO:0000256" key="10">
    <source>
        <dbReference type="PROSITE-ProRule" id="PRU00339"/>
    </source>
</evidence>
<dbReference type="Gene3D" id="1.25.40.10">
    <property type="entry name" value="Tetratricopeptide repeat domain"/>
    <property type="match status" value="4"/>
</dbReference>
<dbReference type="InterPro" id="IPR002151">
    <property type="entry name" value="Kinesin_light"/>
</dbReference>
<dbReference type="AlphaFoldDB" id="A0A951UET7"/>
<evidence type="ECO:0000256" key="11">
    <source>
        <dbReference type="SAM" id="Coils"/>
    </source>
</evidence>
<dbReference type="InterPro" id="IPR024983">
    <property type="entry name" value="CHAT_dom"/>
</dbReference>
<feature type="repeat" description="TPR" evidence="10">
    <location>
        <begin position="427"/>
        <end position="460"/>
    </location>
</feature>
<evidence type="ECO:0000313" key="14">
    <source>
        <dbReference type="Proteomes" id="UP000715781"/>
    </source>
</evidence>
<feature type="repeat" description="TPR" evidence="10">
    <location>
        <begin position="301"/>
        <end position="334"/>
    </location>
</feature>
<feature type="repeat" description="TPR" evidence="10">
    <location>
        <begin position="343"/>
        <end position="376"/>
    </location>
</feature>
<evidence type="ECO:0000256" key="4">
    <source>
        <dbReference type="ARBA" id="ARBA00022701"/>
    </source>
</evidence>
<evidence type="ECO:0000256" key="3">
    <source>
        <dbReference type="ARBA" id="ARBA00022490"/>
    </source>
</evidence>
<dbReference type="GO" id="GO:0007018">
    <property type="term" value="P:microtubule-based movement"/>
    <property type="evidence" value="ECO:0007669"/>
    <property type="project" value="TreeGrafter"/>
</dbReference>
<keyword evidence="7 11" id="KW-0175">Coiled coil</keyword>
<dbReference type="SMART" id="SM00028">
    <property type="entry name" value="TPR"/>
    <property type="match status" value="12"/>
</dbReference>
<reference evidence="13" key="2">
    <citation type="journal article" date="2022" name="Microbiol. Resour. Announc.">
        <title>Metagenome Sequencing to Explore Phylogenomics of Terrestrial Cyanobacteria.</title>
        <authorList>
            <person name="Ward R.D."/>
            <person name="Stajich J.E."/>
            <person name="Johansen J.R."/>
            <person name="Huntemann M."/>
            <person name="Clum A."/>
            <person name="Foster B."/>
            <person name="Foster B."/>
            <person name="Roux S."/>
            <person name="Palaniappan K."/>
            <person name="Varghese N."/>
            <person name="Mukherjee S."/>
            <person name="Reddy T.B.K."/>
            <person name="Daum C."/>
            <person name="Copeland A."/>
            <person name="Chen I.A."/>
            <person name="Ivanova N.N."/>
            <person name="Kyrpides N.C."/>
            <person name="Shapiro N."/>
            <person name="Eloe-Fadrosh E.A."/>
            <person name="Pietrasiak N."/>
        </authorList>
    </citation>
    <scope>NUCLEOTIDE SEQUENCE</scope>
    <source>
        <strain evidence="13">JT2-VF2</strain>
    </source>
</reference>
<dbReference type="EMBL" id="JAHHHN010000003">
    <property type="protein sequence ID" value="MBW4560719.1"/>
    <property type="molecule type" value="Genomic_DNA"/>
</dbReference>
<dbReference type="SUPFAM" id="SSF48452">
    <property type="entry name" value="TPR-like"/>
    <property type="match status" value="3"/>
</dbReference>
<evidence type="ECO:0000256" key="6">
    <source>
        <dbReference type="ARBA" id="ARBA00022803"/>
    </source>
</evidence>
<dbReference type="InterPro" id="IPR011990">
    <property type="entry name" value="TPR-like_helical_dom_sf"/>
</dbReference>
<feature type="domain" description="CHAT" evidence="12">
    <location>
        <begin position="763"/>
        <end position="1091"/>
    </location>
</feature>
<comment type="caution">
    <text evidence="13">The sequence shown here is derived from an EMBL/GenBank/DDBJ whole genome shotgun (WGS) entry which is preliminary data.</text>
</comment>
<evidence type="ECO:0000256" key="2">
    <source>
        <dbReference type="ARBA" id="ARBA00009622"/>
    </source>
</evidence>
<feature type="repeat" description="TPR" evidence="10">
    <location>
        <begin position="91"/>
        <end position="124"/>
    </location>
</feature>
<evidence type="ECO:0000256" key="7">
    <source>
        <dbReference type="ARBA" id="ARBA00023054"/>
    </source>
</evidence>
<feature type="repeat" description="TPR" evidence="10">
    <location>
        <begin position="217"/>
        <end position="250"/>
    </location>
</feature>
<dbReference type="PRINTS" id="PR00381">
    <property type="entry name" value="KINESINLIGHT"/>
</dbReference>
<evidence type="ECO:0000259" key="12">
    <source>
        <dbReference type="Pfam" id="PF12770"/>
    </source>
</evidence>
<feature type="repeat" description="TPR" evidence="10">
    <location>
        <begin position="511"/>
        <end position="544"/>
    </location>
</feature>
<feature type="repeat" description="TPR" evidence="10">
    <location>
        <begin position="385"/>
        <end position="418"/>
    </location>
</feature>
<dbReference type="Proteomes" id="UP000715781">
    <property type="component" value="Unassembled WGS sequence"/>
</dbReference>
<keyword evidence="8" id="KW-0505">Motor protein</keyword>
<keyword evidence="4" id="KW-0493">Microtubule</keyword>